<feature type="compositionally biased region" description="Basic and acidic residues" evidence="8">
    <location>
        <begin position="233"/>
        <end position="243"/>
    </location>
</feature>
<dbReference type="GO" id="GO:0004843">
    <property type="term" value="F:cysteine-type deubiquitinase activity"/>
    <property type="evidence" value="ECO:0007669"/>
    <property type="project" value="UniProtKB-UniRule"/>
</dbReference>
<keyword evidence="3 7" id="KW-0645">Protease</keyword>
<dbReference type="InterPro" id="IPR018200">
    <property type="entry name" value="USP_CS"/>
</dbReference>
<evidence type="ECO:0000259" key="9">
    <source>
        <dbReference type="PROSITE" id="PS50235"/>
    </source>
</evidence>
<evidence type="ECO:0000313" key="10">
    <source>
        <dbReference type="EMBL" id="KAF6169981.1"/>
    </source>
</evidence>
<comment type="function">
    <text evidence="7">Recognizes and hydrolyzes the peptide bond at the C-terminal Gly of ubiquitin. Involved in the processing of poly-ubiquitin precursors as well as that of ubiquitinated proteins.</text>
</comment>
<evidence type="ECO:0000256" key="7">
    <source>
        <dbReference type="RuleBase" id="RU366025"/>
    </source>
</evidence>
<evidence type="ECO:0000256" key="2">
    <source>
        <dbReference type="ARBA" id="ARBA00009085"/>
    </source>
</evidence>
<dbReference type="Proteomes" id="UP000541444">
    <property type="component" value="Unassembled WGS sequence"/>
</dbReference>
<keyword evidence="11" id="KW-1185">Reference proteome</keyword>
<reference evidence="10 11" key="1">
    <citation type="journal article" date="2020" name="IScience">
        <title>Genome Sequencing of the Endangered Kingdonia uniflora (Circaeasteraceae, Ranunculales) Reveals Potential Mechanisms of Evolutionary Specialization.</title>
        <authorList>
            <person name="Sun Y."/>
            <person name="Deng T."/>
            <person name="Zhang A."/>
            <person name="Moore M.J."/>
            <person name="Landis J.B."/>
            <person name="Lin N."/>
            <person name="Zhang H."/>
            <person name="Zhang X."/>
            <person name="Huang J."/>
            <person name="Zhang X."/>
            <person name="Sun H."/>
            <person name="Wang H."/>
        </authorList>
    </citation>
    <scope>NUCLEOTIDE SEQUENCE [LARGE SCALE GENOMIC DNA]</scope>
    <source>
        <strain evidence="10">TB1705</strain>
        <tissue evidence="10">Leaf</tissue>
    </source>
</reference>
<dbReference type="Pfam" id="PF25242">
    <property type="entry name" value="Ubiquitin_UBP8"/>
    <property type="match status" value="1"/>
</dbReference>
<evidence type="ECO:0000256" key="3">
    <source>
        <dbReference type="ARBA" id="ARBA00022670"/>
    </source>
</evidence>
<dbReference type="GO" id="GO:0016579">
    <property type="term" value="P:protein deubiquitination"/>
    <property type="evidence" value="ECO:0007669"/>
    <property type="project" value="InterPro"/>
</dbReference>
<dbReference type="PROSITE" id="PS50235">
    <property type="entry name" value="USP_3"/>
    <property type="match status" value="1"/>
</dbReference>
<evidence type="ECO:0000256" key="8">
    <source>
        <dbReference type="SAM" id="MobiDB-lite"/>
    </source>
</evidence>
<name>A0A7J7NS14_9MAGN</name>
<comment type="similarity">
    <text evidence="2 7">Belongs to the peptidase C19 family.</text>
</comment>
<dbReference type="InterPro" id="IPR028889">
    <property type="entry name" value="USP"/>
</dbReference>
<dbReference type="InterPro" id="IPR057372">
    <property type="entry name" value="Ubiquitin_UBP8/5"/>
</dbReference>
<evidence type="ECO:0000256" key="5">
    <source>
        <dbReference type="ARBA" id="ARBA00022801"/>
    </source>
</evidence>
<evidence type="ECO:0000256" key="1">
    <source>
        <dbReference type="ARBA" id="ARBA00000707"/>
    </source>
</evidence>
<accession>A0A7J7NS14</accession>
<comment type="catalytic activity">
    <reaction evidence="1 7">
        <text>Thiol-dependent hydrolysis of ester, thioester, amide, peptide and isopeptide bonds formed by the C-terminal Gly of ubiquitin (a 76-residue protein attached to proteins as an intracellular targeting signal).</text>
        <dbReference type="EC" id="3.4.19.12"/>
    </reaction>
</comment>
<dbReference type="InterPro" id="IPR050185">
    <property type="entry name" value="Ub_carboxyl-term_hydrolase"/>
</dbReference>
<keyword evidence="4 7" id="KW-0833">Ubl conjugation pathway</keyword>
<evidence type="ECO:0000313" key="11">
    <source>
        <dbReference type="Proteomes" id="UP000541444"/>
    </source>
</evidence>
<sequence length="871" mass="98614">MEISPLDEVVTMDFSSKSPVSEDERVYFVPYRWWREAQENSSLSSDGDEKRGILFTASSSTSTSSYGGAMKIINNIFYSDLVFSLRRQDESARSDRAEEGVSGRDYALVPGEMWLQALKWHSDSKLAAKDAGMFSVAEDDISDVYPLQLRLSVMRDTNSLAVKISKKDNAAELYKRACKIFNVEYELLRIWDFSGQTTLFFMNDRNKILKDSQRQPDQEILLELQIYGLSDSMKSREGKKDEPTIQQSKMSAGGSLVTNGTAGNVDSNFGLTNYASSSAAGSLGLTGLQNLGNTCFMNSAVQCLAHTPKLVDYFLGDYSREINRENPLGMDGEIAFAFGDLLRKLWALGATPVAPRLFKSKLGHFAPQFSGFNQHDSQELLAFLLDGLHEDLNRVKCKPYIEAKDAEDRLDEEVADEYWRNHLARNDSIIVDICQGQYRSTLVCPVCSKVSVTFDPFMYLSLPLPSTTMRTMTVTVLSTDGSSPPSSFTVTVPKYGKCKDLIEALSIACSLKIDEILLVAEIYSNRAIRYLEDPMDSLSLIRDEDRLAAYRLVKDVDDLPLVVFMHEQMEQNTHGKLTSFGIPLIARLRDIDSGSDIYNLYLKLLNPFLRLMGLNVDVARDEVTDMEDAVNNPTSGDKTGDCDSHFDTELQFYLADEKGVKIDDSKINRNDPVPVKELPRRLDVLVCWPDKKIEDYDTRLLNSLPEICKSGFLARRPQESVSLYLCLQAFLKEEPLGPEDMWYCPGCKKHCQASKKLDLWRLPEVLIIHLKRFSYSRFMKNKLETYVDFPIDDLDLSDYIVFKNSQSSYRYMLYAVSNHYGSMGGGHYTAFVYHGGNQWFDFDDNHVFSINGDKIKTSAAYVLFYKRIQDA</sequence>
<dbReference type="InterPro" id="IPR038765">
    <property type="entry name" value="Papain-like_cys_pep_sf"/>
</dbReference>
<dbReference type="PROSITE" id="PS00972">
    <property type="entry name" value="USP_1"/>
    <property type="match status" value="1"/>
</dbReference>
<dbReference type="Gene3D" id="3.10.20.90">
    <property type="entry name" value="Phosphatidylinositol 3-kinase Catalytic Subunit, Chain A, domain 1"/>
    <property type="match status" value="1"/>
</dbReference>
<dbReference type="Gene3D" id="3.90.70.10">
    <property type="entry name" value="Cysteine proteinases"/>
    <property type="match status" value="2"/>
</dbReference>
<dbReference type="GO" id="GO:0006508">
    <property type="term" value="P:proteolysis"/>
    <property type="evidence" value="ECO:0007669"/>
    <property type="project" value="UniProtKB-KW"/>
</dbReference>
<dbReference type="CDD" id="cd02674">
    <property type="entry name" value="Peptidase_C19R"/>
    <property type="match status" value="1"/>
</dbReference>
<organism evidence="10 11">
    <name type="scientific">Kingdonia uniflora</name>
    <dbReference type="NCBI Taxonomy" id="39325"/>
    <lineage>
        <taxon>Eukaryota</taxon>
        <taxon>Viridiplantae</taxon>
        <taxon>Streptophyta</taxon>
        <taxon>Embryophyta</taxon>
        <taxon>Tracheophyta</taxon>
        <taxon>Spermatophyta</taxon>
        <taxon>Magnoliopsida</taxon>
        <taxon>Ranunculales</taxon>
        <taxon>Circaeasteraceae</taxon>
        <taxon>Kingdonia</taxon>
    </lineage>
</organism>
<dbReference type="InterPro" id="IPR035927">
    <property type="entry name" value="DUSP-like_sf"/>
</dbReference>
<dbReference type="SUPFAM" id="SSF54001">
    <property type="entry name" value="Cysteine proteinases"/>
    <property type="match status" value="1"/>
</dbReference>
<evidence type="ECO:0000256" key="6">
    <source>
        <dbReference type="ARBA" id="ARBA00022807"/>
    </source>
</evidence>
<gene>
    <name evidence="10" type="ORF">GIB67_034373</name>
</gene>
<keyword evidence="5 7" id="KW-0378">Hydrolase</keyword>
<dbReference type="PANTHER" id="PTHR21646:SF24">
    <property type="entry name" value="UBIQUITIN CARBOXYL-TERMINAL HYDROLASE"/>
    <property type="match status" value="1"/>
</dbReference>
<dbReference type="EC" id="3.4.19.12" evidence="7"/>
<feature type="region of interest" description="Disordered" evidence="8">
    <location>
        <begin position="233"/>
        <end position="253"/>
    </location>
</feature>
<dbReference type="Gene3D" id="3.30.2230.10">
    <property type="entry name" value="DUSP-like"/>
    <property type="match status" value="1"/>
</dbReference>
<dbReference type="PANTHER" id="PTHR21646">
    <property type="entry name" value="UBIQUITIN CARBOXYL-TERMINAL HYDROLASE"/>
    <property type="match status" value="1"/>
</dbReference>
<dbReference type="PROSITE" id="PS00973">
    <property type="entry name" value="USP_2"/>
    <property type="match status" value="1"/>
</dbReference>
<protein>
    <recommendedName>
        <fullName evidence="7">Ubiquitin carboxyl-terminal hydrolase</fullName>
        <ecNumber evidence="7">3.4.19.12</ecNumber>
    </recommendedName>
</protein>
<keyword evidence="6 7" id="KW-0788">Thiol protease</keyword>
<dbReference type="InterPro" id="IPR001394">
    <property type="entry name" value="Peptidase_C19_UCH"/>
</dbReference>
<dbReference type="AlphaFoldDB" id="A0A7J7NS14"/>
<proteinExistence type="inferred from homology"/>
<dbReference type="Pfam" id="PF00443">
    <property type="entry name" value="UCH"/>
    <property type="match status" value="1"/>
</dbReference>
<evidence type="ECO:0000256" key="4">
    <source>
        <dbReference type="ARBA" id="ARBA00022786"/>
    </source>
</evidence>
<feature type="compositionally biased region" description="Polar residues" evidence="8">
    <location>
        <begin position="244"/>
        <end position="253"/>
    </location>
</feature>
<dbReference type="OrthoDB" id="292964at2759"/>
<feature type="domain" description="USP" evidence="9">
    <location>
        <begin position="286"/>
        <end position="868"/>
    </location>
</feature>
<dbReference type="EMBL" id="JACGCM010000622">
    <property type="protein sequence ID" value="KAF6169981.1"/>
    <property type="molecule type" value="Genomic_DNA"/>
</dbReference>
<comment type="caution">
    <text evidence="10">The sequence shown here is derived from an EMBL/GenBank/DDBJ whole genome shotgun (WGS) entry which is preliminary data.</text>
</comment>